<dbReference type="SUPFAM" id="SSF51905">
    <property type="entry name" value="FAD/NAD(P)-binding domain"/>
    <property type="match status" value="1"/>
</dbReference>
<keyword evidence="7" id="KW-0560">Oxidoreductase</keyword>
<comment type="caution">
    <text evidence="7">The sequence shown here is derived from an EMBL/GenBank/DDBJ whole genome shotgun (WGS) entry which is preliminary data.</text>
</comment>
<evidence type="ECO:0000256" key="1">
    <source>
        <dbReference type="ARBA" id="ARBA00001974"/>
    </source>
</evidence>
<evidence type="ECO:0000256" key="2">
    <source>
        <dbReference type="ARBA" id="ARBA00007532"/>
    </source>
</evidence>
<protein>
    <submittedName>
        <fullName evidence="7">Dihydrolipoyl dehydrogenase</fullName>
        <ecNumber evidence="7">1.8.1.4</ecNumber>
    </submittedName>
</protein>
<feature type="domain" description="FAD/NAD(P)-binding" evidence="6">
    <location>
        <begin position="7"/>
        <end position="324"/>
    </location>
</feature>
<gene>
    <name evidence="7" type="ORF">ACFPQA_08825</name>
</gene>
<comment type="cofactor">
    <cofactor evidence="1">
        <name>FAD</name>
        <dbReference type="ChEBI" id="CHEBI:57692"/>
    </cofactor>
</comment>
<comment type="similarity">
    <text evidence="2">Belongs to the class-I pyridine nucleotide-disulfide oxidoreductase family.</text>
</comment>
<keyword evidence="3" id="KW-0285">Flavoprotein</keyword>
<dbReference type="RefSeq" id="WP_248155675.1">
    <property type="nucleotide sequence ID" value="NZ_JAKZAJ010000002.1"/>
</dbReference>
<evidence type="ECO:0000259" key="6">
    <source>
        <dbReference type="Pfam" id="PF07992"/>
    </source>
</evidence>
<dbReference type="GO" id="GO:0004148">
    <property type="term" value="F:dihydrolipoyl dehydrogenase (NADH) activity"/>
    <property type="evidence" value="ECO:0007669"/>
    <property type="project" value="UniProtKB-EC"/>
</dbReference>
<dbReference type="InterPro" id="IPR001100">
    <property type="entry name" value="Pyr_nuc-diS_OxRdtase"/>
</dbReference>
<accession>A0ABW0RQC9</accession>
<dbReference type="Gene3D" id="3.30.390.30">
    <property type="match status" value="1"/>
</dbReference>
<dbReference type="Proteomes" id="UP001596055">
    <property type="component" value="Unassembled WGS sequence"/>
</dbReference>
<dbReference type="PANTHER" id="PTHR43014">
    <property type="entry name" value="MERCURIC REDUCTASE"/>
    <property type="match status" value="1"/>
</dbReference>
<dbReference type="NCBIfam" id="NF004939">
    <property type="entry name" value="PRK06292.1-1"/>
    <property type="match status" value="1"/>
</dbReference>
<reference evidence="8" key="1">
    <citation type="journal article" date="2019" name="Int. J. Syst. Evol. Microbiol.">
        <title>The Global Catalogue of Microorganisms (GCM) 10K type strain sequencing project: providing services to taxonomists for standard genome sequencing and annotation.</title>
        <authorList>
            <consortium name="The Broad Institute Genomics Platform"/>
            <consortium name="The Broad Institute Genome Sequencing Center for Infectious Disease"/>
            <person name="Wu L."/>
            <person name="Ma J."/>
        </authorList>
    </citation>
    <scope>NUCLEOTIDE SEQUENCE [LARGE SCALE GENOMIC DNA]</scope>
    <source>
        <strain evidence="8">CGMCC 4.1799</strain>
    </source>
</reference>
<dbReference type="Gene3D" id="1.10.287.990">
    <property type="entry name" value="Fe,Mn superoxide dismutase (SOD) domain"/>
    <property type="match status" value="1"/>
</dbReference>
<dbReference type="EMBL" id="JBHSNL010000001">
    <property type="protein sequence ID" value="MFC5545152.1"/>
    <property type="molecule type" value="Genomic_DNA"/>
</dbReference>
<keyword evidence="8" id="KW-1185">Reference proteome</keyword>
<dbReference type="PANTHER" id="PTHR43014:SF4">
    <property type="entry name" value="PYRIDINE NUCLEOTIDE-DISULFIDE OXIDOREDUCTASE RCLA-RELATED"/>
    <property type="match status" value="1"/>
</dbReference>
<name>A0ABW0RQC9_9GAMM</name>
<dbReference type="EC" id="1.8.1.4" evidence="7"/>
<dbReference type="InterPro" id="IPR004099">
    <property type="entry name" value="Pyr_nucl-diS_OxRdtase_dimer"/>
</dbReference>
<evidence type="ECO:0000259" key="5">
    <source>
        <dbReference type="Pfam" id="PF02852"/>
    </source>
</evidence>
<dbReference type="InterPro" id="IPR036188">
    <property type="entry name" value="FAD/NAD-bd_sf"/>
</dbReference>
<dbReference type="Gene3D" id="3.50.50.60">
    <property type="entry name" value="FAD/NAD(P)-binding domain"/>
    <property type="match status" value="3"/>
</dbReference>
<dbReference type="PIRSF" id="PIRSF000350">
    <property type="entry name" value="Mercury_reductase_MerA"/>
    <property type="match status" value="1"/>
</dbReference>
<dbReference type="InterPro" id="IPR036324">
    <property type="entry name" value="Mn/Fe_SOD_N_sf"/>
</dbReference>
<organism evidence="7 8">
    <name type="scientific">Marinobacter koreensis</name>
    <dbReference type="NCBI Taxonomy" id="335974"/>
    <lineage>
        <taxon>Bacteria</taxon>
        <taxon>Pseudomonadati</taxon>
        <taxon>Pseudomonadota</taxon>
        <taxon>Gammaproteobacteria</taxon>
        <taxon>Pseudomonadales</taxon>
        <taxon>Marinobacteraceae</taxon>
        <taxon>Marinobacter</taxon>
    </lineage>
</organism>
<dbReference type="SUPFAM" id="SSF55424">
    <property type="entry name" value="FAD/NAD-linked reductases, dimerisation (C-terminal) domain"/>
    <property type="match status" value="1"/>
</dbReference>
<evidence type="ECO:0000313" key="8">
    <source>
        <dbReference type="Proteomes" id="UP001596055"/>
    </source>
</evidence>
<proteinExistence type="inferred from homology"/>
<dbReference type="InterPro" id="IPR023753">
    <property type="entry name" value="FAD/NAD-binding_dom"/>
</dbReference>
<evidence type="ECO:0000313" key="7">
    <source>
        <dbReference type="EMBL" id="MFC5545152.1"/>
    </source>
</evidence>
<dbReference type="Pfam" id="PF07992">
    <property type="entry name" value="Pyr_redox_2"/>
    <property type="match status" value="1"/>
</dbReference>
<dbReference type="PRINTS" id="PR00368">
    <property type="entry name" value="FADPNR"/>
</dbReference>
<evidence type="ECO:0000256" key="4">
    <source>
        <dbReference type="ARBA" id="ARBA00022827"/>
    </source>
</evidence>
<dbReference type="PRINTS" id="PR00411">
    <property type="entry name" value="PNDRDTASEI"/>
</dbReference>
<evidence type="ECO:0000256" key="3">
    <source>
        <dbReference type="ARBA" id="ARBA00022630"/>
    </source>
</evidence>
<sequence length="480" mass="51943">MEKREVDVAIIGAGTAGMVAYQSVRKLTDRVVLIEGDRYGTTCARVGCMPSKLLIAAADHADAMRQGEAFGIRADAMTIDGRAVMDRVRRERDRFAGSVVKTVESFPESHRLMGHARFIAPHRLIVGDAVEVVADRIVIATGARPNIPKMLREAGDRLVVNDDIFDWTDLPESVVVFGPGVIGLELGQALSRLGVRVRMFGVGGPVGPIRDEAIRACALETFNQEFPLDPSSEVSGVSRDASGVRVTFRDSDGETITETFEYLLAATGRRPNVDDLDIQNADIELDTNGSPIFDPYTLRCGDSHIFIAGDANHDKPLLHEAADEGRIAGTNAARWPDVRTGLRRTPLAVVFTDPQIATVGLTVDQVRERCQGCFAVGEVSFAEQGRARVVGKNRGLLKVYGEHGSGLFMGAEMFGPAAEHIGHLLAWCAQKRMTVSEMLDMPFYHPVIEEGLRTALKDLNRNLAIGPSPAEGCLECGPGG</sequence>
<dbReference type="InterPro" id="IPR016156">
    <property type="entry name" value="FAD/NAD-linked_Rdtase_dimer_sf"/>
</dbReference>
<dbReference type="Pfam" id="PF02852">
    <property type="entry name" value="Pyr_redox_dim"/>
    <property type="match status" value="1"/>
</dbReference>
<feature type="domain" description="Pyridine nucleotide-disulphide oxidoreductase dimerisation" evidence="5">
    <location>
        <begin position="348"/>
        <end position="455"/>
    </location>
</feature>
<keyword evidence="4" id="KW-0274">FAD</keyword>